<protein>
    <submittedName>
        <fullName evidence="3">Polyketide cyclase</fullName>
    </submittedName>
</protein>
<feature type="domain" description="Activator of Hsp90 ATPase homologue 1/2-like C-terminal" evidence="2">
    <location>
        <begin position="16"/>
        <end position="147"/>
    </location>
</feature>
<dbReference type="SUPFAM" id="SSF55961">
    <property type="entry name" value="Bet v1-like"/>
    <property type="match status" value="1"/>
</dbReference>
<accession>A0A5B8U911</accession>
<evidence type="ECO:0000313" key="3">
    <source>
        <dbReference type="EMBL" id="QEC49500.1"/>
    </source>
</evidence>
<dbReference type="Pfam" id="PF08327">
    <property type="entry name" value="AHSA1"/>
    <property type="match status" value="1"/>
</dbReference>
<dbReference type="EMBL" id="CP042430">
    <property type="protein sequence ID" value="QEC49500.1"/>
    <property type="molecule type" value="Genomic_DNA"/>
</dbReference>
<gene>
    <name evidence="3" type="ORF">FSW04_19300</name>
</gene>
<evidence type="ECO:0000256" key="1">
    <source>
        <dbReference type="ARBA" id="ARBA00006817"/>
    </source>
</evidence>
<proteinExistence type="inferred from homology"/>
<dbReference type="Proteomes" id="UP000321805">
    <property type="component" value="Chromosome"/>
</dbReference>
<comment type="similarity">
    <text evidence="1">Belongs to the AHA1 family.</text>
</comment>
<dbReference type="CDD" id="cd07826">
    <property type="entry name" value="SRPBCC_CalC_Aha1-like_9"/>
    <property type="match status" value="1"/>
</dbReference>
<evidence type="ECO:0000313" key="4">
    <source>
        <dbReference type="Proteomes" id="UP000321805"/>
    </source>
</evidence>
<keyword evidence="4" id="KW-1185">Reference proteome</keyword>
<reference evidence="3 4" key="1">
    <citation type="journal article" date="2018" name="J. Microbiol.">
        <title>Baekduia soli gen. nov., sp. nov., a novel bacterium isolated from the soil of Baekdu Mountain and proposal of a novel family name, Baekduiaceae fam. nov.</title>
        <authorList>
            <person name="An D.S."/>
            <person name="Siddiqi M.Z."/>
            <person name="Kim K.H."/>
            <person name="Yu H.S."/>
            <person name="Im W.T."/>
        </authorList>
    </citation>
    <scope>NUCLEOTIDE SEQUENCE [LARGE SCALE GENOMIC DNA]</scope>
    <source>
        <strain evidence="3 4">BR7-21</strain>
    </source>
</reference>
<dbReference type="InterPro" id="IPR013538">
    <property type="entry name" value="ASHA1/2-like_C"/>
</dbReference>
<dbReference type="RefSeq" id="WP_146921865.1">
    <property type="nucleotide sequence ID" value="NZ_CP042430.1"/>
</dbReference>
<name>A0A5B8U911_9ACTN</name>
<dbReference type="InterPro" id="IPR023393">
    <property type="entry name" value="START-like_dom_sf"/>
</dbReference>
<dbReference type="AlphaFoldDB" id="A0A5B8U911"/>
<dbReference type="OrthoDB" id="3365660at2"/>
<organism evidence="3 4">
    <name type="scientific">Baekduia soli</name>
    <dbReference type="NCBI Taxonomy" id="496014"/>
    <lineage>
        <taxon>Bacteria</taxon>
        <taxon>Bacillati</taxon>
        <taxon>Actinomycetota</taxon>
        <taxon>Thermoleophilia</taxon>
        <taxon>Solirubrobacterales</taxon>
        <taxon>Baekduiaceae</taxon>
        <taxon>Baekduia</taxon>
    </lineage>
</organism>
<sequence>MTTPAEREIHIERVFDAPRDRVFAVYTDPQLIPEWWGPRSMTTRVDRMDVRPGGSWRFVAIGCDGAETAFRGTYREVTPPERIVQTFEWEGMPGHVSVETATFEDLGDRTRVTTVSVFHTVQERDGMLGSGMASGVDETYQRLDEVLARQAAGRAAAAGQLA</sequence>
<dbReference type="KEGG" id="bsol:FSW04_19300"/>
<dbReference type="Gene3D" id="3.30.530.20">
    <property type="match status" value="1"/>
</dbReference>
<evidence type="ECO:0000259" key="2">
    <source>
        <dbReference type="Pfam" id="PF08327"/>
    </source>
</evidence>